<dbReference type="PANTHER" id="PTHR14374:SF0">
    <property type="entry name" value="TRAFFICKING PROTEIN PARTICLE COMPLEX SUBUNIT 11"/>
    <property type="match status" value="1"/>
</dbReference>
<feature type="region of interest" description="Disordered" evidence="1">
    <location>
        <begin position="967"/>
        <end position="993"/>
    </location>
</feature>
<dbReference type="Pfam" id="PF11817">
    <property type="entry name" value="Foie-gras_1"/>
    <property type="match status" value="1"/>
</dbReference>
<gene>
    <name evidence="4" type="ORF">DFQ27_002061</name>
</gene>
<evidence type="ECO:0000313" key="4">
    <source>
        <dbReference type="EMBL" id="KAG0262903.1"/>
    </source>
</evidence>
<feature type="region of interest" description="Disordered" evidence="1">
    <location>
        <begin position="35"/>
        <end position="66"/>
    </location>
</feature>
<feature type="domain" description="Trafficking protein particle complex subunit 11" evidence="3">
    <location>
        <begin position="394"/>
        <end position="697"/>
    </location>
</feature>
<feature type="domain" description="Gryzun putative trafficking through Golgi" evidence="2">
    <location>
        <begin position="1371"/>
        <end position="1504"/>
    </location>
</feature>
<dbReference type="SUPFAM" id="SSF48452">
    <property type="entry name" value="TPR-like"/>
    <property type="match status" value="1"/>
</dbReference>
<feature type="region of interest" description="Disordered" evidence="1">
    <location>
        <begin position="1086"/>
        <end position="1107"/>
    </location>
</feature>
<dbReference type="InterPro" id="IPR011990">
    <property type="entry name" value="TPR-like_helical_dom_sf"/>
</dbReference>
<dbReference type="PANTHER" id="PTHR14374">
    <property type="entry name" value="FOIE GRAS"/>
    <property type="match status" value="1"/>
</dbReference>
<keyword evidence="5" id="KW-1185">Reference proteome</keyword>
<evidence type="ECO:0000256" key="1">
    <source>
        <dbReference type="SAM" id="MobiDB-lite"/>
    </source>
</evidence>
<dbReference type="InterPro" id="IPR021773">
    <property type="entry name" value="TPC11"/>
</dbReference>
<evidence type="ECO:0000259" key="3">
    <source>
        <dbReference type="Pfam" id="PF11817"/>
    </source>
</evidence>
<feature type="compositionally biased region" description="Low complexity" evidence="1">
    <location>
        <begin position="38"/>
        <end position="49"/>
    </location>
</feature>
<dbReference type="OrthoDB" id="6278596at2759"/>
<dbReference type="InterPro" id="IPR012880">
    <property type="entry name" value="Gryzun"/>
</dbReference>
<evidence type="ECO:0000313" key="5">
    <source>
        <dbReference type="Proteomes" id="UP000807716"/>
    </source>
</evidence>
<accession>A0A9P6QCI5</accession>
<name>A0A9P6QCI5_9FUNG</name>
<organism evidence="4 5">
    <name type="scientific">Actinomortierella ambigua</name>
    <dbReference type="NCBI Taxonomy" id="1343610"/>
    <lineage>
        <taxon>Eukaryota</taxon>
        <taxon>Fungi</taxon>
        <taxon>Fungi incertae sedis</taxon>
        <taxon>Mucoromycota</taxon>
        <taxon>Mortierellomycotina</taxon>
        <taxon>Mortierellomycetes</taxon>
        <taxon>Mortierellales</taxon>
        <taxon>Mortierellaceae</taxon>
        <taxon>Actinomortierella</taxon>
    </lineage>
</organism>
<proteinExistence type="predicted"/>
<protein>
    <recommendedName>
        <fullName evidence="6">Trafficking protein particle complex subunit 11</fullName>
    </recommendedName>
</protein>
<evidence type="ECO:0008006" key="6">
    <source>
        <dbReference type="Google" id="ProtNLM"/>
    </source>
</evidence>
<reference evidence="4" key="1">
    <citation type="journal article" date="2020" name="Fungal Divers.">
        <title>Resolving the Mortierellaceae phylogeny through synthesis of multi-gene phylogenetics and phylogenomics.</title>
        <authorList>
            <person name="Vandepol N."/>
            <person name="Liber J."/>
            <person name="Desiro A."/>
            <person name="Na H."/>
            <person name="Kennedy M."/>
            <person name="Barry K."/>
            <person name="Grigoriev I.V."/>
            <person name="Miller A.N."/>
            <person name="O'Donnell K."/>
            <person name="Stajich J.E."/>
            <person name="Bonito G."/>
        </authorList>
    </citation>
    <scope>NUCLEOTIDE SEQUENCE</scope>
    <source>
        <strain evidence="4">BC1065</strain>
    </source>
</reference>
<comment type="caution">
    <text evidence="4">The sequence shown here is derived from an EMBL/GenBank/DDBJ whole genome shotgun (WGS) entry which is preliminary data.</text>
</comment>
<dbReference type="Pfam" id="PF07919">
    <property type="entry name" value="Gryzun"/>
    <property type="match status" value="1"/>
</dbReference>
<feature type="compositionally biased region" description="Pro residues" evidence="1">
    <location>
        <begin position="53"/>
        <end position="64"/>
    </location>
</feature>
<dbReference type="Proteomes" id="UP000807716">
    <property type="component" value="Unassembled WGS sequence"/>
</dbReference>
<sequence length="1624" mass="179004">MDAYPFEFLVHLQPTLIVTGLLPSKDNVVLSEKDGAHATATSTTSTAATNVGTPPPTPPRPPQPLSELEEQKQILLQALLSRNNVTAWDNTKGLAGSLYYIVPHERSYILPPTRKQLQATFQHHQYPTLSPSSPSSPLYPDGLITPLWIKRHREVLSSVFIAFVDLWDRKSAALSRQTGRSTPGQQPQVNYMEKGPLGVIDPLEREHDAQLAQELLDRRKACQERNVKFAAVLMLQRAHMEDPSIEDRLNFIRKSAGLDSKNSFYVLSPSSSQDLADFAVNLQRSQYEGSMTYYREQVKRHRKKKSGLPSTSSSVRPLQGMNGQGVVSSNQQSLSVQGWMLRYEFKMGAFSEFRQDIENAVKHYEMAYALLVDMFAVTSSITPGAPGLQARTRRWAEAKVLADCLCLKICKFRLYLDTPSTALFQFRRHLNAFKTFSDNWRIGEDSFEYWAWMCKQYRAMGDLLDIGTKAGFKLPTPTPGSVVYGSLAGMSEGYNDLNKFSGLGFGAGGFGIGAGGELFSFSGSIGSGRGGGTHGPNAGVNPLMVLQHTGYFYHQAAKCSVQRRLRFEIAEELYPDSNLAPQPTAANPFPPTLQTMNAERAIDHYGLTIELLTKSYEQFKKHKAARMTLFLASEIAGCYYNAGKFEMALKFFERIGKTYRREGWTLILASILKWAIQCAKEQGLWENVVEYLIELLSADMPLTPAKREAIQDELTSILYTQHHPANNLPHPQLSLQMDHLNSFVTCNVQFRSKTTFISSPCPFQVHLNTQNGEGVLTKPFRLSYVRVVFSDPSLSYLFKDERPFPPAEGAEDKDDVHTERIILVDRTNRTIEWNDCHASSFEMEERLSELLGGDQPVLQGDDEQPQHQSVKGFWKAGANLDIRRNHTKVLEGLITPQSTQVLEVMSVTLGIITDSWNVSLHYNMPSSSNSAEATQQSQQQELQHAALQFMPPPPKQRRRWLDVVDDPTTASTGPRLRLRHLDSGNSGDGAVSAPLRVQPRESNVEIKAVHRTPAFLDEFFPIKIKVCNHEQVAVKMQMVLEVQVLDTTIDSFDSIVLDPAAALASMKTGQFTFSRRLDQVALVPVKGGTDEEGTSSGSDGDTEAPEIPVGAWGERTVYIRAVAIPTPRNVVCRVSYEVPAGHHSQSMVRAEKEHSFRVVFVPPFDAEALYYSQCESKVTAKKDAPGAGVDTDSVVDLLPPILAPNCVDPVHGTILIPALTRDERYLMTTRIHSEGPWPVQVQDVTLVLGSAIEAVLEGGSGTSGSSHGGHSAAVATPPTMSADGALHPDAAVVTAALASDPASGGGGALARNQSVRRARERKKSLHDAGVHVEILETTKSEEIARWSSGNSQQDAEGATTLKTTVWRSGNLATFNHLIRVTMADRDLVPDELEVGYLKVVWRRDETDAARLSPWSESIVPLQPLVIHKEELFMTTDLPKYAQVNRPFTAKYTLHNPTNRLQELTMTIEPSEGMVYAGTMQTAFKVLPFGTHPIQMTCYPSSAGLVRLPRIKLVVKKRPVQAARRRGGQVNQVEQQEQHLQQQYQQVVRILGAVKMGDAAQNRTGDGGLAAGQHRTSSSLSSLSSAGTAAAGTAAGTAAAAAGRASFEDEAVVIFVKPESGHVVY</sequence>
<evidence type="ECO:0000259" key="2">
    <source>
        <dbReference type="Pfam" id="PF07919"/>
    </source>
</evidence>
<dbReference type="EMBL" id="JAAAJB010000174">
    <property type="protein sequence ID" value="KAG0262903.1"/>
    <property type="molecule type" value="Genomic_DNA"/>
</dbReference>